<evidence type="ECO:0000256" key="1">
    <source>
        <dbReference type="SAM" id="MobiDB-lite"/>
    </source>
</evidence>
<dbReference type="GeneID" id="81405333"/>
<dbReference type="RefSeq" id="XP_056519759.1">
    <property type="nucleotide sequence ID" value="XM_056666163.1"/>
</dbReference>
<proteinExistence type="predicted"/>
<organism evidence="2 3">
    <name type="scientific">Penicillium bovifimosum</name>
    <dbReference type="NCBI Taxonomy" id="126998"/>
    <lineage>
        <taxon>Eukaryota</taxon>
        <taxon>Fungi</taxon>
        <taxon>Dikarya</taxon>
        <taxon>Ascomycota</taxon>
        <taxon>Pezizomycotina</taxon>
        <taxon>Eurotiomycetes</taxon>
        <taxon>Eurotiomycetidae</taxon>
        <taxon>Eurotiales</taxon>
        <taxon>Aspergillaceae</taxon>
        <taxon>Penicillium</taxon>
    </lineage>
</organism>
<keyword evidence="3" id="KW-1185">Reference proteome</keyword>
<accession>A0A9W9L045</accession>
<reference evidence="2" key="1">
    <citation type="submission" date="2022-11" db="EMBL/GenBank/DDBJ databases">
        <authorList>
            <person name="Petersen C."/>
        </authorList>
    </citation>
    <scope>NUCLEOTIDE SEQUENCE</scope>
    <source>
        <strain evidence="2">IBT 22155</strain>
    </source>
</reference>
<sequence length="223" mass="26064">MTSKKERPAARQVLSVSRGHQNAPRVMSDSRSLLDDPWDEGSFQSAKSTDATHYALQTLNKHIERRLAKVQANTIRLKRELWLLQRHIKEFRHPLFENWEADVLTRLIEVAHAQQYQKAPSGLVIGQPTFAEREKLTQTYISAAKGIRLATLRKLGLSEKYHQALQRYSEVAPYRSSRPYQTEFTFAKWLIEEKENRPELYEFWSKLFPVCYNRSIDKSAAIF</sequence>
<feature type="region of interest" description="Disordered" evidence="1">
    <location>
        <begin position="1"/>
        <end position="32"/>
    </location>
</feature>
<dbReference type="Proteomes" id="UP001149079">
    <property type="component" value="Unassembled WGS sequence"/>
</dbReference>
<dbReference type="EMBL" id="JAPQKL010000005">
    <property type="protein sequence ID" value="KAJ5129380.1"/>
    <property type="molecule type" value="Genomic_DNA"/>
</dbReference>
<reference evidence="2" key="2">
    <citation type="journal article" date="2023" name="IMA Fungus">
        <title>Comparative genomic study of the Penicillium genus elucidates a diverse pangenome and 15 lateral gene transfer events.</title>
        <authorList>
            <person name="Petersen C."/>
            <person name="Sorensen T."/>
            <person name="Nielsen M.R."/>
            <person name="Sondergaard T.E."/>
            <person name="Sorensen J.L."/>
            <person name="Fitzpatrick D.A."/>
            <person name="Frisvad J.C."/>
            <person name="Nielsen K.L."/>
        </authorList>
    </citation>
    <scope>NUCLEOTIDE SEQUENCE</scope>
    <source>
        <strain evidence="2">IBT 22155</strain>
    </source>
</reference>
<comment type="caution">
    <text evidence="2">The sequence shown here is derived from an EMBL/GenBank/DDBJ whole genome shotgun (WGS) entry which is preliminary data.</text>
</comment>
<evidence type="ECO:0000313" key="3">
    <source>
        <dbReference type="Proteomes" id="UP001149079"/>
    </source>
</evidence>
<protein>
    <submittedName>
        <fullName evidence="2">Uncharacterized protein</fullName>
    </submittedName>
</protein>
<dbReference type="AlphaFoldDB" id="A0A9W9L045"/>
<name>A0A9W9L045_9EURO</name>
<dbReference type="OrthoDB" id="4526473at2759"/>
<evidence type="ECO:0000313" key="2">
    <source>
        <dbReference type="EMBL" id="KAJ5129380.1"/>
    </source>
</evidence>
<gene>
    <name evidence="2" type="ORF">N7515_005419</name>
</gene>